<dbReference type="EMBL" id="FOIA01000009">
    <property type="protein sequence ID" value="SET02294.1"/>
    <property type="molecule type" value="Genomic_DNA"/>
</dbReference>
<evidence type="ECO:0000259" key="1">
    <source>
        <dbReference type="Pfam" id="PF12697"/>
    </source>
</evidence>
<dbReference type="SUPFAM" id="SSF53474">
    <property type="entry name" value="alpha/beta-Hydrolases"/>
    <property type="match status" value="1"/>
</dbReference>
<keyword evidence="3" id="KW-1185">Reference proteome</keyword>
<sequence>MDEKHYFRSYDGVTLMYRRWQPVEPQKKAPIVLLHGAASNSTRWWHFIEHTQLTRNRTILRPDLRGNGESMWRGTADIQHWTKDLAAMLDHEQREEAILVGHCLGANIALHFAAHYPDQSTGLILIEPMASDAVTGILARLKSITWLLHCIVCMFNLIERAGFRRRKFKIVDLRELDYPVHQASVESRRQALSRHGSVWQNLKVTPVSQYVKNFIALLRPLPVTMIRCPGLIIQSSGTSMTDPEKTRNLFGALPAIEFVEMESEHWIPAAHPDVLRSLIDGWIARHHDFI</sequence>
<dbReference type="AlphaFoldDB" id="A0A1I0B6E3"/>
<gene>
    <name evidence="2" type="ORF">SAMN05216326_10985</name>
</gene>
<dbReference type="InterPro" id="IPR029058">
    <property type="entry name" value="AB_hydrolase_fold"/>
</dbReference>
<dbReference type="InterPro" id="IPR000073">
    <property type="entry name" value="AB_hydrolase_1"/>
</dbReference>
<reference evidence="3" key="1">
    <citation type="submission" date="2016-10" db="EMBL/GenBank/DDBJ databases">
        <authorList>
            <person name="Varghese N."/>
            <person name="Submissions S."/>
        </authorList>
    </citation>
    <scope>NUCLEOTIDE SEQUENCE [LARGE SCALE GENOMIC DNA]</scope>
    <source>
        <strain evidence="3">Nm71</strain>
    </source>
</reference>
<protein>
    <submittedName>
        <fullName evidence="2">Pimeloyl-ACP methyl ester carboxylesterase</fullName>
    </submittedName>
</protein>
<dbReference type="Gene3D" id="3.40.50.1820">
    <property type="entry name" value="alpha/beta hydrolase"/>
    <property type="match status" value="1"/>
</dbReference>
<accession>A0A1I0B6E3</accession>
<organism evidence="2 3">
    <name type="scientific">Nitrosomonas marina</name>
    <dbReference type="NCBI Taxonomy" id="917"/>
    <lineage>
        <taxon>Bacteria</taxon>
        <taxon>Pseudomonadati</taxon>
        <taxon>Pseudomonadota</taxon>
        <taxon>Betaproteobacteria</taxon>
        <taxon>Nitrosomonadales</taxon>
        <taxon>Nitrosomonadaceae</taxon>
        <taxon>Nitrosomonas</taxon>
    </lineage>
</organism>
<dbReference type="OrthoDB" id="9793083at2"/>
<dbReference type="PANTHER" id="PTHR43798:SF33">
    <property type="entry name" value="HYDROLASE, PUTATIVE (AFU_ORTHOLOGUE AFUA_2G14860)-RELATED"/>
    <property type="match status" value="1"/>
</dbReference>
<feature type="domain" description="AB hydrolase-1" evidence="1">
    <location>
        <begin position="31"/>
        <end position="275"/>
    </location>
</feature>
<dbReference type="Proteomes" id="UP000199345">
    <property type="component" value="Unassembled WGS sequence"/>
</dbReference>
<proteinExistence type="predicted"/>
<dbReference type="GO" id="GO:0016020">
    <property type="term" value="C:membrane"/>
    <property type="evidence" value="ECO:0007669"/>
    <property type="project" value="TreeGrafter"/>
</dbReference>
<dbReference type="InterPro" id="IPR050266">
    <property type="entry name" value="AB_hydrolase_sf"/>
</dbReference>
<dbReference type="RefSeq" id="WP_090657585.1">
    <property type="nucleotide sequence ID" value="NZ_FOIA01000009.1"/>
</dbReference>
<dbReference type="PANTHER" id="PTHR43798">
    <property type="entry name" value="MONOACYLGLYCEROL LIPASE"/>
    <property type="match status" value="1"/>
</dbReference>
<evidence type="ECO:0000313" key="3">
    <source>
        <dbReference type="Proteomes" id="UP000199345"/>
    </source>
</evidence>
<evidence type="ECO:0000313" key="2">
    <source>
        <dbReference type="EMBL" id="SET02294.1"/>
    </source>
</evidence>
<name>A0A1I0B6E3_9PROT</name>
<dbReference type="Pfam" id="PF12697">
    <property type="entry name" value="Abhydrolase_6"/>
    <property type="match status" value="1"/>
</dbReference>